<name>A0A4T0X6X1_9ASCO</name>
<feature type="compositionally biased region" description="Low complexity" evidence="1">
    <location>
        <begin position="1"/>
        <end position="17"/>
    </location>
</feature>
<feature type="compositionally biased region" description="Low complexity" evidence="1">
    <location>
        <begin position="69"/>
        <end position="82"/>
    </location>
</feature>
<evidence type="ECO:0000313" key="2">
    <source>
        <dbReference type="EMBL" id="TID31268.1"/>
    </source>
</evidence>
<feature type="compositionally biased region" description="Basic and acidic residues" evidence="1">
    <location>
        <begin position="40"/>
        <end position="53"/>
    </location>
</feature>
<sequence length="168" mass="17501">TSSTSSTSSASSTLSLAPETLPKVTESSTMTTVEPGGTKSNDENKTSQEKSDFGDTGETSKPSTDERTPVAPTTTAAATATTSNIEPVGNADTGDNNGDNNGYSPQETTRPHGGAHDSTLDTLTTKSISHSTSSNSPQPTVEYPFNSGSRFKFAKYVHAFAIIFTLLI</sequence>
<evidence type="ECO:0000313" key="3">
    <source>
        <dbReference type="Proteomes" id="UP000307173"/>
    </source>
</evidence>
<comment type="caution">
    <text evidence="2">The sequence shown here is derived from an EMBL/GenBank/DDBJ whole genome shotgun (WGS) entry which is preliminary data.</text>
</comment>
<feature type="region of interest" description="Disordered" evidence="1">
    <location>
        <begin position="1"/>
        <end position="143"/>
    </location>
</feature>
<feature type="compositionally biased region" description="Low complexity" evidence="1">
    <location>
        <begin position="89"/>
        <end position="102"/>
    </location>
</feature>
<organism evidence="2 3">
    <name type="scientific">Pichia inconspicua</name>
    <dbReference type="NCBI Taxonomy" id="52247"/>
    <lineage>
        <taxon>Eukaryota</taxon>
        <taxon>Fungi</taxon>
        <taxon>Dikarya</taxon>
        <taxon>Ascomycota</taxon>
        <taxon>Saccharomycotina</taxon>
        <taxon>Pichiomycetes</taxon>
        <taxon>Pichiales</taxon>
        <taxon>Pichiaceae</taxon>
        <taxon>Pichia</taxon>
    </lineage>
</organism>
<keyword evidence="3" id="KW-1185">Reference proteome</keyword>
<evidence type="ECO:0000256" key="1">
    <source>
        <dbReference type="SAM" id="MobiDB-lite"/>
    </source>
</evidence>
<dbReference type="Proteomes" id="UP000307173">
    <property type="component" value="Unassembled WGS sequence"/>
</dbReference>
<dbReference type="AlphaFoldDB" id="A0A4T0X6X1"/>
<dbReference type="EMBL" id="SELW01000033">
    <property type="protein sequence ID" value="TID31268.1"/>
    <property type="molecule type" value="Genomic_DNA"/>
</dbReference>
<feature type="compositionally biased region" description="Low complexity" evidence="1">
    <location>
        <begin position="122"/>
        <end position="136"/>
    </location>
</feature>
<feature type="non-terminal residue" evidence="2">
    <location>
        <position position="1"/>
    </location>
</feature>
<proteinExistence type="predicted"/>
<reference evidence="2 3" key="1">
    <citation type="journal article" date="2019" name="Front. Genet.">
        <title>Whole-Genome Sequencing of the Opportunistic Yeast Pathogen Candida inconspicua Uncovers Its Hybrid Origin.</title>
        <authorList>
            <person name="Mixao V."/>
            <person name="Hansen A.P."/>
            <person name="Saus E."/>
            <person name="Boekhout T."/>
            <person name="Lass-Florl C."/>
            <person name="Gabaldon T."/>
        </authorList>
    </citation>
    <scope>NUCLEOTIDE SEQUENCE [LARGE SCALE GENOMIC DNA]</scope>
    <source>
        <strain evidence="2 3">CBS 180</strain>
    </source>
</reference>
<accession>A0A4T0X6X1</accession>
<protein>
    <submittedName>
        <fullName evidence="2">Uncharacterized protein</fullName>
    </submittedName>
</protein>
<gene>
    <name evidence="2" type="ORF">CANINC_000109</name>
</gene>